<keyword evidence="2" id="KW-0812">Transmembrane</keyword>
<evidence type="ECO:0000313" key="4">
    <source>
        <dbReference type="Proteomes" id="UP000230423"/>
    </source>
</evidence>
<dbReference type="EMBL" id="KZ345254">
    <property type="protein sequence ID" value="PIO74561.1"/>
    <property type="molecule type" value="Genomic_DNA"/>
</dbReference>
<gene>
    <name evidence="3" type="ORF">TELCIR_03426</name>
</gene>
<accession>A0A2G9UWD9</accession>
<dbReference type="AlphaFoldDB" id="A0A2G9UWD9"/>
<dbReference type="OrthoDB" id="5861613at2759"/>
<evidence type="ECO:0000256" key="1">
    <source>
        <dbReference type="SAM" id="MobiDB-lite"/>
    </source>
</evidence>
<dbReference type="PANTHER" id="PTHR39355:SF1">
    <property type="entry name" value="PROTEIN CBG20624"/>
    <property type="match status" value="1"/>
</dbReference>
<evidence type="ECO:0000256" key="2">
    <source>
        <dbReference type="SAM" id="Phobius"/>
    </source>
</evidence>
<proteinExistence type="predicted"/>
<organism evidence="3 4">
    <name type="scientific">Teladorsagia circumcincta</name>
    <name type="common">Brown stomach worm</name>
    <name type="synonym">Ostertagia circumcincta</name>
    <dbReference type="NCBI Taxonomy" id="45464"/>
    <lineage>
        <taxon>Eukaryota</taxon>
        <taxon>Metazoa</taxon>
        <taxon>Ecdysozoa</taxon>
        <taxon>Nematoda</taxon>
        <taxon>Chromadorea</taxon>
        <taxon>Rhabditida</taxon>
        <taxon>Rhabditina</taxon>
        <taxon>Rhabditomorpha</taxon>
        <taxon>Strongyloidea</taxon>
        <taxon>Trichostrongylidae</taxon>
        <taxon>Teladorsagia</taxon>
    </lineage>
</organism>
<dbReference type="Proteomes" id="UP000230423">
    <property type="component" value="Unassembled WGS sequence"/>
</dbReference>
<protein>
    <recommendedName>
        <fullName evidence="5">Transmembrane protein</fullName>
    </recommendedName>
</protein>
<evidence type="ECO:0008006" key="5">
    <source>
        <dbReference type="Google" id="ProtNLM"/>
    </source>
</evidence>
<keyword evidence="4" id="KW-1185">Reference proteome</keyword>
<sequence length="176" mass="19103">MTRTGRLGIVYMSSATAVGKRLIDSRSSQCFTLSLKHFTASQTQFHDTMLNPRDTNADTAAGGDKATGSAMMDLISGLQKEKGSSTTGGSTTSGSTGRGKKKKKGKKGKTVVKRKRRKDRYESQNYLLRIEGTLCCASIVVAIIWLISLFVVMLICGIWSGFDFTATTDSVKDKKN</sequence>
<reference evidence="3 4" key="1">
    <citation type="submission" date="2015-09" db="EMBL/GenBank/DDBJ databases">
        <title>Draft genome of the parasitic nematode Teladorsagia circumcincta isolate WARC Sus (inbred).</title>
        <authorList>
            <person name="Mitreva M."/>
        </authorList>
    </citation>
    <scope>NUCLEOTIDE SEQUENCE [LARGE SCALE GENOMIC DNA]</scope>
    <source>
        <strain evidence="3 4">S</strain>
    </source>
</reference>
<feature type="compositionally biased region" description="Basic residues" evidence="1">
    <location>
        <begin position="98"/>
        <end position="117"/>
    </location>
</feature>
<feature type="region of interest" description="Disordered" evidence="1">
    <location>
        <begin position="80"/>
        <end position="117"/>
    </location>
</feature>
<feature type="compositionally biased region" description="Low complexity" evidence="1">
    <location>
        <begin position="84"/>
        <end position="95"/>
    </location>
</feature>
<dbReference type="PANTHER" id="PTHR39355">
    <property type="entry name" value="PROTEIN CBG20624"/>
    <property type="match status" value="1"/>
</dbReference>
<feature type="transmembrane region" description="Helical" evidence="2">
    <location>
        <begin position="134"/>
        <end position="162"/>
    </location>
</feature>
<dbReference type="InterPro" id="IPR040019">
    <property type="entry name" value="C27D6.3-like"/>
</dbReference>
<evidence type="ECO:0000313" key="3">
    <source>
        <dbReference type="EMBL" id="PIO74561.1"/>
    </source>
</evidence>
<keyword evidence="2" id="KW-1133">Transmembrane helix</keyword>
<name>A0A2G9UWD9_TELCI</name>
<keyword evidence="2" id="KW-0472">Membrane</keyword>